<accession>A0A845MMR1</accession>
<dbReference type="Gene3D" id="1.10.10.60">
    <property type="entry name" value="Homeodomain-like"/>
    <property type="match status" value="1"/>
</dbReference>
<keyword evidence="3" id="KW-0804">Transcription</keyword>
<dbReference type="InterPro" id="IPR015292">
    <property type="entry name" value="Tscrpt_reg_YbiH_C"/>
</dbReference>
<evidence type="ECO:0000256" key="1">
    <source>
        <dbReference type="ARBA" id="ARBA00023015"/>
    </source>
</evidence>
<evidence type="ECO:0000256" key="4">
    <source>
        <dbReference type="PROSITE-ProRule" id="PRU00335"/>
    </source>
</evidence>
<comment type="caution">
    <text evidence="6">The sequence shown here is derived from an EMBL/GenBank/DDBJ whole genome shotgun (WGS) entry which is preliminary data.</text>
</comment>
<dbReference type="OrthoDB" id="2356263at2"/>
<dbReference type="AlphaFoldDB" id="A0A845MMR1"/>
<protein>
    <submittedName>
        <fullName evidence="6">DUF1956 domain-containing protein</fullName>
    </submittedName>
</protein>
<dbReference type="InterPro" id="IPR001647">
    <property type="entry name" value="HTH_TetR"/>
</dbReference>
<dbReference type="PRINTS" id="PR00455">
    <property type="entry name" value="HTHTETR"/>
</dbReference>
<gene>
    <name evidence="6" type="ORF">GQF03_18290</name>
</gene>
<dbReference type="RefSeq" id="WP_161340736.1">
    <property type="nucleotide sequence ID" value="NZ_JBHSDG010000003.1"/>
</dbReference>
<evidence type="ECO:0000313" key="6">
    <source>
        <dbReference type="EMBL" id="MZR24290.1"/>
    </source>
</evidence>
<keyword evidence="7" id="KW-1185">Reference proteome</keyword>
<proteinExistence type="predicted"/>
<dbReference type="Pfam" id="PF09209">
    <property type="entry name" value="CecR_C"/>
    <property type="match status" value="1"/>
</dbReference>
<dbReference type="GO" id="GO:0003700">
    <property type="term" value="F:DNA-binding transcription factor activity"/>
    <property type="evidence" value="ECO:0007669"/>
    <property type="project" value="TreeGrafter"/>
</dbReference>
<dbReference type="EMBL" id="WTVA01000015">
    <property type="protein sequence ID" value="MZR24290.1"/>
    <property type="molecule type" value="Genomic_DNA"/>
</dbReference>
<name>A0A845MMR1_9PROT</name>
<reference evidence="6 7" key="1">
    <citation type="journal article" date="2014" name="Int. J. Syst. Evol. Microbiol.">
        <title>Sneathiella chungangensis sp. nov., isolated from a marine sand, and emended description of the genus Sneathiella.</title>
        <authorList>
            <person name="Siamphan C."/>
            <person name="Kim H."/>
            <person name="Lee J.S."/>
            <person name="Kim W."/>
        </authorList>
    </citation>
    <scope>NUCLEOTIDE SEQUENCE [LARGE SCALE GENOMIC DNA]</scope>
    <source>
        <strain evidence="6 7">KCTC 32476</strain>
    </source>
</reference>
<dbReference type="Pfam" id="PF00440">
    <property type="entry name" value="TetR_N"/>
    <property type="match status" value="1"/>
</dbReference>
<evidence type="ECO:0000313" key="7">
    <source>
        <dbReference type="Proteomes" id="UP000445696"/>
    </source>
</evidence>
<dbReference type="InterPro" id="IPR009057">
    <property type="entry name" value="Homeodomain-like_sf"/>
</dbReference>
<dbReference type="PROSITE" id="PS50977">
    <property type="entry name" value="HTH_TETR_2"/>
    <property type="match status" value="1"/>
</dbReference>
<dbReference type="Proteomes" id="UP000445696">
    <property type="component" value="Unassembled WGS sequence"/>
</dbReference>
<evidence type="ECO:0000256" key="2">
    <source>
        <dbReference type="ARBA" id="ARBA00023125"/>
    </source>
</evidence>
<dbReference type="PANTHER" id="PTHR30055">
    <property type="entry name" value="HTH-TYPE TRANSCRIPTIONAL REGULATOR RUTR"/>
    <property type="match status" value="1"/>
</dbReference>
<organism evidence="6 7">
    <name type="scientific">Sneathiella chungangensis</name>
    <dbReference type="NCBI Taxonomy" id="1418234"/>
    <lineage>
        <taxon>Bacteria</taxon>
        <taxon>Pseudomonadati</taxon>
        <taxon>Pseudomonadota</taxon>
        <taxon>Alphaproteobacteria</taxon>
        <taxon>Sneathiellales</taxon>
        <taxon>Sneathiellaceae</taxon>
        <taxon>Sneathiella</taxon>
    </lineage>
</organism>
<dbReference type="SUPFAM" id="SSF46689">
    <property type="entry name" value="Homeodomain-like"/>
    <property type="match status" value="1"/>
</dbReference>
<dbReference type="InterPro" id="IPR036271">
    <property type="entry name" value="Tet_transcr_reg_TetR-rel_C_sf"/>
</dbReference>
<feature type="domain" description="HTH tetR-type" evidence="5">
    <location>
        <begin position="6"/>
        <end position="66"/>
    </location>
</feature>
<dbReference type="SUPFAM" id="SSF48498">
    <property type="entry name" value="Tetracyclin repressor-like, C-terminal domain"/>
    <property type="match status" value="1"/>
</dbReference>
<dbReference type="GO" id="GO:0000976">
    <property type="term" value="F:transcription cis-regulatory region binding"/>
    <property type="evidence" value="ECO:0007669"/>
    <property type="project" value="TreeGrafter"/>
</dbReference>
<dbReference type="Gene3D" id="1.10.357.10">
    <property type="entry name" value="Tetracycline Repressor, domain 2"/>
    <property type="match status" value="1"/>
</dbReference>
<dbReference type="PANTHER" id="PTHR30055:SF234">
    <property type="entry name" value="HTH-TYPE TRANSCRIPTIONAL REGULATOR BETI"/>
    <property type="match status" value="1"/>
</dbReference>
<evidence type="ECO:0000259" key="5">
    <source>
        <dbReference type="PROSITE" id="PS50977"/>
    </source>
</evidence>
<sequence>MSETKLSASDRMIEAAGRLFADRPFDSVSTREIAAAADVNLSAISYHFESKEGLYRAIFEKIVRDMKPVRVNLALVLEHQLADAGDDRKAYADILALFISRLIDSAISPVTRWRMRLIKREIEMPTECFQIIMDGHINIIHDLLGILIARISGESPTSERVRLEATSVLALCLQYALNEEIVKVRLGWQTIGPEEIRKIKNSMTDMILCSLDLGEYIDFVRKGS</sequence>
<keyword evidence="1" id="KW-0805">Transcription regulation</keyword>
<evidence type="ECO:0000256" key="3">
    <source>
        <dbReference type="ARBA" id="ARBA00023163"/>
    </source>
</evidence>
<dbReference type="InterPro" id="IPR050109">
    <property type="entry name" value="HTH-type_TetR-like_transc_reg"/>
</dbReference>
<keyword evidence="2 4" id="KW-0238">DNA-binding</keyword>
<feature type="DNA-binding region" description="H-T-H motif" evidence="4">
    <location>
        <begin position="29"/>
        <end position="48"/>
    </location>
</feature>